<gene>
    <name evidence="2" type="ORF">Fuma_03979</name>
</gene>
<accession>A0A1P8WJX5</accession>
<protein>
    <submittedName>
        <fullName evidence="2">Uncharacterized protein</fullName>
    </submittedName>
</protein>
<evidence type="ECO:0000313" key="2">
    <source>
        <dbReference type="EMBL" id="APZ94351.1"/>
    </source>
</evidence>
<name>A0A1P8WJX5_9PLAN</name>
<evidence type="ECO:0000313" key="3">
    <source>
        <dbReference type="Proteomes" id="UP000187735"/>
    </source>
</evidence>
<dbReference type="AlphaFoldDB" id="A0A1P8WJX5"/>
<keyword evidence="3" id="KW-1185">Reference proteome</keyword>
<sequence length="56" mass="6375">MPSLFYSVPLTAVISLVYCTTRYEMPARIFQSATMMFVKTITGLAILYAILWYLSS</sequence>
<keyword evidence="1" id="KW-0812">Transmembrane</keyword>
<evidence type="ECO:0000256" key="1">
    <source>
        <dbReference type="SAM" id="Phobius"/>
    </source>
</evidence>
<dbReference type="KEGG" id="fmr:Fuma_03979"/>
<dbReference type="Proteomes" id="UP000187735">
    <property type="component" value="Chromosome"/>
</dbReference>
<dbReference type="RefSeq" id="WP_158521070.1">
    <property type="nucleotide sequence ID" value="NZ_CP017641.1"/>
</dbReference>
<keyword evidence="1" id="KW-0472">Membrane</keyword>
<feature type="transmembrane region" description="Helical" evidence="1">
    <location>
        <begin position="29"/>
        <end position="54"/>
    </location>
</feature>
<dbReference type="OrthoDB" id="290340at2"/>
<reference evidence="2 3" key="1">
    <citation type="journal article" date="2016" name="Front. Microbiol.">
        <title>Fuerstia marisgermanicae gen. nov., sp. nov., an Unusual Member of the Phylum Planctomycetes from the German Wadden Sea.</title>
        <authorList>
            <person name="Kohn T."/>
            <person name="Heuer A."/>
            <person name="Jogler M."/>
            <person name="Vollmers J."/>
            <person name="Boedeker C."/>
            <person name="Bunk B."/>
            <person name="Rast P."/>
            <person name="Borchert D."/>
            <person name="Glockner I."/>
            <person name="Freese H.M."/>
            <person name="Klenk H.P."/>
            <person name="Overmann J."/>
            <person name="Kaster A.K."/>
            <person name="Rohde M."/>
            <person name="Wiegand S."/>
            <person name="Jogler C."/>
        </authorList>
    </citation>
    <scope>NUCLEOTIDE SEQUENCE [LARGE SCALE GENOMIC DNA]</scope>
    <source>
        <strain evidence="2 3">NH11</strain>
    </source>
</reference>
<proteinExistence type="predicted"/>
<keyword evidence="1" id="KW-1133">Transmembrane helix</keyword>
<dbReference type="EMBL" id="CP017641">
    <property type="protein sequence ID" value="APZ94351.1"/>
    <property type="molecule type" value="Genomic_DNA"/>
</dbReference>
<organism evidence="2 3">
    <name type="scientific">Fuerstiella marisgermanici</name>
    <dbReference type="NCBI Taxonomy" id="1891926"/>
    <lineage>
        <taxon>Bacteria</taxon>
        <taxon>Pseudomonadati</taxon>
        <taxon>Planctomycetota</taxon>
        <taxon>Planctomycetia</taxon>
        <taxon>Planctomycetales</taxon>
        <taxon>Planctomycetaceae</taxon>
        <taxon>Fuerstiella</taxon>
    </lineage>
</organism>